<evidence type="ECO:0000256" key="2">
    <source>
        <dbReference type="SAM" id="SignalP"/>
    </source>
</evidence>
<dbReference type="EMBL" id="JAVFWL010000002">
    <property type="protein sequence ID" value="KAK6732229.1"/>
    <property type="molecule type" value="Genomic_DNA"/>
</dbReference>
<evidence type="ECO:0008006" key="5">
    <source>
        <dbReference type="Google" id="ProtNLM"/>
    </source>
</evidence>
<name>A0ABR1C0Z8_NECAM</name>
<feature type="region of interest" description="Disordered" evidence="1">
    <location>
        <begin position="174"/>
        <end position="205"/>
    </location>
</feature>
<gene>
    <name evidence="3" type="primary">Necator_chrII.g4340</name>
    <name evidence="3" type="ORF">RB195_016548</name>
</gene>
<accession>A0ABR1C0Z8</accession>
<feature type="signal peptide" evidence="2">
    <location>
        <begin position="1"/>
        <end position="17"/>
    </location>
</feature>
<comment type="caution">
    <text evidence="3">The sequence shown here is derived from an EMBL/GenBank/DDBJ whole genome shotgun (WGS) entry which is preliminary data.</text>
</comment>
<evidence type="ECO:0000256" key="1">
    <source>
        <dbReference type="SAM" id="MobiDB-lite"/>
    </source>
</evidence>
<reference evidence="3 4" key="1">
    <citation type="submission" date="2023-08" db="EMBL/GenBank/DDBJ databases">
        <title>A Necator americanus chromosomal reference genome.</title>
        <authorList>
            <person name="Ilik V."/>
            <person name="Petrzelkova K.J."/>
            <person name="Pardy F."/>
            <person name="Fuh T."/>
            <person name="Niatou-Singa F.S."/>
            <person name="Gouil Q."/>
            <person name="Baker L."/>
            <person name="Ritchie M.E."/>
            <person name="Jex A.R."/>
            <person name="Gazzola D."/>
            <person name="Li H."/>
            <person name="Toshio Fujiwara R."/>
            <person name="Zhan B."/>
            <person name="Aroian R.V."/>
            <person name="Pafco B."/>
            <person name="Schwarz E.M."/>
        </authorList>
    </citation>
    <scope>NUCLEOTIDE SEQUENCE [LARGE SCALE GENOMIC DNA]</scope>
    <source>
        <strain evidence="3 4">Aroian</strain>
        <tissue evidence="3">Whole animal</tissue>
    </source>
</reference>
<proteinExistence type="predicted"/>
<sequence>MIIRLLLYLLPMNFISASLDDRDCAIRVDILDGADLVEGVATFLTEKTIAASAMRCAMECYRKKCDVAYFHRATHECRYTPESASTTIKLPCNDVIAVEHKEGVDVLDKVKRFCMRCKGFKVSGSQKHFSDDNSLEQVHLNTIETKPIPMRIVRPATPRVRLFLPPPLAVAIPPRPKTTVPQSIDRNQNKRVKTPPTRIFTPPPGPYRRKLYNSIELQRIDTVEKRPTDLRPLVRFPTATTLRPIRIRPRLPRPRPRKVDGYSFRKELYKIALLPSHPQRTRFFKGASTDTQLRFSRKKKRGWGRA</sequence>
<keyword evidence="4" id="KW-1185">Reference proteome</keyword>
<evidence type="ECO:0000313" key="3">
    <source>
        <dbReference type="EMBL" id="KAK6732229.1"/>
    </source>
</evidence>
<feature type="chain" id="PRO_5045318596" description="Apple domain-containing protein" evidence="2">
    <location>
        <begin position="18"/>
        <end position="306"/>
    </location>
</feature>
<organism evidence="3 4">
    <name type="scientific">Necator americanus</name>
    <name type="common">Human hookworm</name>
    <dbReference type="NCBI Taxonomy" id="51031"/>
    <lineage>
        <taxon>Eukaryota</taxon>
        <taxon>Metazoa</taxon>
        <taxon>Ecdysozoa</taxon>
        <taxon>Nematoda</taxon>
        <taxon>Chromadorea</taxon>
        <taxon>Rhabditida</taxon>
        <taxon>Rhabditina</taxon>
        <taxon>Rhabditomorpha</taxon>
        <taxon>Strongyloidea</taxon>
        <taxon>Ancylostomatidae</taxon>
        <taxon>Bunostominae</taxon>
        <taxon>Necator</taxon>
    </lineage>
</organism>
<protein>
    <recommendedName>
        <fullName evidence="5">Apple domain-containing protein</fullName>
    </recommendedName>
</protein>
<dbReference type="Proteomes" id="UP001303046">
    <property type="component" value="Unassembled WGS sequence"/>
</dbReference>
<keyword evidence="2" id="KW-0732">Signal</keyword>
<evidence type="ECO:0000313" key="4">
    <source>
        <dbReference type="Proteomes" id="UP001303046"/>
    </source>
</evidence>